<organism evidence="2 3">
    <name type="scientific">Nepenthes gracilis</name>
    <name type="common">Slender pitcher plant</name>
    <dbReference type="NCBI Taxonomy" id="150966"/>
    <lineage>
        <taxon>Eukaryota</taxon>
        <taxon>Viridiplantae</taxon>
        <taxon>Streptophyta</taxon>
        <taxon>Embryophyta</taxon>
        <taxon>Tracheophyta</taxon>
        <taxon>Spermatophyta</taxon>
        <taxon>Magnoliopsida</taxon>
        <taxon>eudicotyledons</taxon>
        <taxon>Gunneridae</taxon>
        <taxon>Pentapetalae</taxon>
        <taxon>Caryophyllales</taxon>
        <taxon>Nepenthaceae</taxon>
        <taxon>Nepenthes</taxon>
    </lineage>
</organism>
<name>A0AAD3SAH0_NEPGR</name>
<accession>A0AAD3SAH0</accession>
<evidence type="ECO:0000256" key="1">
    <source>
        <dbReference type="SAM" id="MobiDB-lite"/>
    </source>
</evidence>
<evidence type="ECO:0000313" key="3">
    <source>
        <dbReference type="Proteomes" id="UP001279734"/>
    </source>
</evidence>
<dbReference type="AlphaFoldDB" id="A0AAD3SAH0"/>
<keyword evidence="3" id="KW-1185">Reference proteome</keyword>
<gene>
    <name evidence="2" type="ORF">Nepgr_009363</name>
</gene>
<sequence length="129" mass="14411">MKSAILLHYLQWFRHRKQGRDKQCMDSWNSQQLTLVAHPGPRFHKSKSPQSIGHLQQIPFTQLQLPTAASGATSGAAKHAEPPTSGATAHQHQQDRYFRVHVLINSKALPMSNQQFNPSHIKDNAASAT</sequence>
<evidence type="ECO:0000313" key="2">
    <source>
        <dbReference type="EMBL" id="GMH07523.1"/>
    </source>
</evidence>
<protein>
    <submittedName>
        <fullName evidence="2">Uncharacterized protein</fullName>
    </submittedName>
</protein>
<dbReference type="Proteomes" id="UP001279734">
    <property type="component" value="Unassembled WGS sequence"/>
</dbReference>
<comment type="caution">
    <text evidence="2">The sequence shown here is derived from an EMBL/GenBank/DDBJ whole genome shotgun (WGS) entry which is preliminary data.</text>
</comment>
<proteinExistence type="predicted"/>
<reference evidence="2" key="1">
    <citation type="submission" date="2023-05" db="EMBL/GenBank/DDBJ databases">
        <title>Nepenthes gracilis genome sequencing.</title>
        <authorList>
            <person name="Fukushima K."/>
        </authorList>
    </citation>
    <scope>NUCLEOTIDE SEQUENCE</scope>
    <source>
        <strain evidence="2">SING2019-196</strain>
    </source>
</reference>
<dbReference type="EMBL" id="BSYO01000007">
    <property type="protein sequence ID" value="GMH07523.1"/>
    <property type="molecule type" value="Genomic_DNA"/>
</dbReference>
<feature type="compositionally biased region" description="Low complexity" evidence="1">
    <location>
        <begin position="67"/>
        <end position="77"/>
    </location>
</feature>
<feature type="region of interest" description="Disordered" evidence="1">
    <location>
        <begin position="66"/>
        <end position="93"/>
    </location>
</feature>